<proteinExistence type="predicted"/>
<reference evidence="2 3" key="1">
    <citation type="submission" date="2014-06" db="EMBL/GenBank/DDBJ databases">
        <title>Draft genome sequence of the putrescine producing strain Lactococcus lactis subsp cremoris GE214.</title>
        <authorList>
            <person name="Ladero V."/>
            <person name="Linares D.M."/>
            <person name="del Rio B."/>
            <person name="Mayo B."/>
            <person name="Martin M.C."/>
            <person name="Fernandez M."/>
            <person name="Alvarez M.A."/>
        </authorList>
    </citation>
    <scope>NUCLEOTIDE SEQUENCE [LARGE SCALE GENOMIC DNA]</scope>
    <source>
        <strain evidence="2 3">GE214</strain>
    </source>
</reference>
<dbReference type="EMBL" id="AZSI01000002">
    <property type="protein sequence ID" value="KEY63698.1"/>
    <property type="molecule type" value="Genomic_DNA"/>
</dbReference>
<dbReference type="Gene3D" id="3.10.450.50">
    <property type="match status" value="1"/>
</dbReference>
<comment type="caution">
    <text evidence="2">The sequence shown here is derived from an EMBL/GenBank/DDBJ whole genome shotgun (WGS) entry which is preliminary data.</text>
</comment>
<dbReference type="InterPro" id="IPR032710">
    <property type="entry name" value="NTF2-like_dom_sf"/>
</dbReference>
<dbReference type="InterPro" id="IPR037401">
    <property type="entry name" value="SnoaL-like"/>
</dbReference>
<organism evidence="2 3">
    <name type="scientific">Lactococcus cremoris subsp. cremoris GE214</name>
    <dbReference type="NCBI Taxonomy" id="1415168"/>
    <lineage>
        <taxon>Bacteria</taxon>
        <taxon>Bacillati</taxon>
        <taxon>Bacillota</taxon>
        <taxon>Bacilli</taxon>
        <taxon>Lactobacillales</taxon>
        <taxon>Streptococcaceae</taxon>
        <taxon>Lactococcus</taxon>
        <taxon>Lactococcus cremoris subsp. cremoris</taxon>
    </lineage>
</organism>
<accession>A0A084AEG9</accession>
<sequence>MQNLDLIENEIKTVIDTCDKLIHQEKFDELVTFYTEDAVLVIKPGMLANGREQIKSAFIKIASYFDNSIKPLEGKMVYLLAGDTVLVLAQTFIEANQSATAQSEFSMERRATYVFRNIDGKWLCAIDNSYGTTLIDEK</sequence>
<dbReference type="SUPFAM" id="SSF54427">
    <property type="entry name" value="NTF2-like"/>
    <property type="match status" value="1"/>
</dbReference>
<name>A0A084AEG9_LACLC</name>
<dbReference type="PATRIC" id="fig|1415168.3.peg.24"/>
<dbReference type="Pfam" id="PF13474">
    <property type="entry name" value="SnoaL_3"/>
    <property type="match status" value="1"/>
</dbReference>
<evidence type="ECO:0000259" key="1">
    <source>
        <dbReference type="Pfam" id="PF13474"/>
    </source>
</evidence>
<evidence type="ECO:0000313" key="2">
    <source>
        <dbReference type="EMBL" id="KEY63698.1"/>
    </source>
</evidence>
<dbReference type="AlphaFoldDB" id="A0A084AEG9"/>
<dbReference type="RefSeq" id="WP_042747519.1">
    <property type="nucleotide sequence ID" value="NZ_AZSI01000002.1"/>
</dbReference>
<gene>
    <name evidence="2" type="ORF">U725_00020</name>
</gene>
<feature type="domain" description="SnoaL-like" evidence="1">
    <location>
        <begin position="11"/>
        <end position="122"/>
    </location>
</feature>
<dbReference type="Proteomes" id="UP000028401">
    <property type="component" value="Unassembled WGS sequence"/>
</dbReference>
<protein>
    <recommendedName>
        <fullName evidence="1">SnoaL-like domain-containing protein</fullName>
    </recommendedName>
</protein>
<evidence type="ECO:0000313" key="3">
    <source>
        <dbReference type="Proteomes" id="UP000028401"/>
    </source>
</evidence>